<gene>
    <name evidence="1" type="ORF">JTE90_004147</name>
</gene>
<dbReference type="EMBL" id="JAFNEN010005754">
    <property type="protein sequence ID" value="KAG8161896.1"/>
    <property type="molecule type" value="Genomic_DNA"/>
</dbReference>
<accession>A0AAV6TF78</accession>
<proteinExistence type="predicted"/>
<name>A0AAV6TF78_9ARAC</name>
<dbReference type="Proteomes" id="UP000827092">
    <property type="component" value="Unassembled WGS sequence"/>
</dbReference>
<dbReference type="AlphaFoldDB" id="A0AAV6TF78"/>
<comment type="caution">
    <text evidence="1">The sequence shown here is derived from an EMBL/GenBank/DDBJ whole genome shotgun (WGS) entry which is preliminary data.</text>
</comment>
<keyword evidence="2" id="KW-1185">Reference proteome</keyword>
<evidence type="ECO:0000313" key="1">
    <source>
        <dbReference type="EMBL" id="KAG8161896.1"/>
    </source>
</evidence>
<protein>
    <submittedName>
        <fullName evidence="1">Uncharacterized protein</fullName>
    </submittedName>
</protein>
<sequence>MIGPVFASVLYENKDQASFCPFLYRGFFPLVNRAHRTPQADAVLYGTASYLRRGDSGTRIYKEKINSSPGPPRRLRVGCVTALVPKDLYPVRVGNLTPFPRSAARQTRACVCVRQDVSLRNGFLRYLRTT</sequence>
<reference evidence="1 2" key="1">
    <citation type="journal article" date="2022" name="Nat. Ecol. Evol.">
        <title>A masculinizing supergene underlies an exaggerated male reproductive morph in a spider.</title>
        <authorList>
            <person name="Hendrickx F."/>
            <person name="De Corte Z."/>
            <person name="Sonet G."/>
            <person name="Van Belleghem S.M."/>
            <person name="Kostlbacher S."/>
            <person name="Vangestel C."/>
        </authorList>
    </citation>
    <scope>NUCLEOTIDE SEQUENCE [LARGE SCALE GENOMIC DNA]</scope>
    <source>
        <strain evidence="1">W744_W776</strain>
    </source>
</reference>
<organism evidence="1 2">
    <name type="scientific">Oedothorax gibbosus</name>
    <dbReference type="NCBI Taxonomy" id="931172"/>
    <lineage>
        <taxon>Eukaryota</taxon>
        <taxon>Metazoa</taxon>
        <taxon>Ecdysozoa</taxon>
        <taxon>Arthropoda</taxon>
        <taxon>Chelicerata</taxon>
        <taxon>Arachnida</taxon>
        <taxon>Araneae</taxon>
        <taxon>Araneomorphae</taxon>
        <taxon>Entelegynae</taxon>
        <taxon>Araneoidea</taxon>
        <taxon>Linyphiidae</taxon>
        <taxon>Erigoninae</taxon>
        <taxon>Oedothorax</taxon>
    </lineage>
</organism>
<evidence type="ECO:0000313" key="2">
    <source>
        <dbReference type="Proteomes" id="UP000827092"/>
    </source>
</evidence>